<feature type="transmembrane region" description="Helical" evidence="1">
    <location>
        <begin position="407"/>
        <end position="425"/>
    </location>
</feature>
<feature type="transmembrane region" description="Helical" evidence="1">
    <location>
        <begin position="381"/>
        <end position="400"/>
    </location>
</feature>
<keyword evidence="1" id="KW-0472">Membrane</keyword>
<accession>A0AAV7KEK5</accession>
<evidence type="ECO:0000313" key="3">
    <source>
        <dbReference type="Proteomes" id="UP001165289"/>
    </source>
</evidence>
<dbReference type="AlphaFoldDB" id="A0AAV7KEK5"/>
<name>A0AAV7KEK5_9METZ</name>
<reference evidence="2 3" key="1">
    <citation type="journal article" date="2023" name="BMC Biol.">
        <title>The compact genome of the sponge Oopsacas minuta (Hexactinellida) is lacking key metazoan core genes.</title>
        <authorList>
            <person name="Santini S."/>
            <person name="Schenkelaars Q."/>
            <person name="Jourda C."/>
            <person name="Duchesne M."/>
            <person name="Belahbib H."/>
            <person name="Rocher C."/>
            <person name="Selva M."/>
            <person name="Riesgo A."/>
            <person name="Vervoort M."/>
            <person name="Leys S.P."/>
            <person name="Kodjabachian L."/>
            <person name="Le Bivic A."/>
            <person name="Borchiellini C."/>
            <person name="Claverie J.M."/>
            <person name="Renard E."/>
        </authorList>
    </citation>
    <scope>NUCLEOTIDE SEQUENCE [LARGE SCALE GENOMIC DNA]</scope>
    <source>
        <strain evidence="2">SPO-2</strain>
    </source>
</reference>
<dbReference type="EMBL" id="JAKMXF010000066">
    <property type="protein sequence ID" value="KAI6659288.1"/>
    <property type="molecule type" value="Genomic_DNA"/>
</dbReference>
<keyword evidence="1" id="KW-1133">Transmembrane helix</keyword>
<keyword evidence="3" id="KW-1185">Reference proteome</keyword>
<feature type="transmembrane region" description="Helical" evidence="1">
    <location>
        <begin position="232"/>
        <end position="252"/>
    </location>
</feature>
<feature type="transmembrane region" description="Helical" evidence="1">
    <location>
        <begin position="354"/>
        <end position="375"/>
    </location>
</feature>
<proteinExistence type="predicted"/>
<dbReference type="Proteomes" id="UP001165289">
    <property type="component" value="Unassembled WGS sequence"/>
</dbReference>
<feature type="transmembrane region" description="Helical" evidence="1">
    <location>
        <begin position="437"/>
        <end position="457"/>
    </location>
</feature>
<protein>
    <submittedName>
        <fullName evidence="2">Uncharacterized protein</fullName>
    </submittedName>
</protein>
<feature type="transmembrane region" description="Helical" evidence="1">
    <location>
        <begin position="177"/>
        <end position="201"/>
    </location>
</feature>
<feature type="transmembrane region" description="Helical" evidence="1">
    <location>
        <begin position="307"/>
        <end position="333"/>
    </location>
</feature>
<sequence>MKLQIRPCKKYLVLKKNEKDGTYSCSLHSGTNNPLFLAFDEINAKAYIKDGSWMSFTEKPNCTVLGDPCYDIYVSYCSSGFCECTPGETTGYPGCQVNVIEEYIDRQCHTNREGIYCGICKPNKSVGIKSFECRECTTIKKIIGTIVAAIDLVILVMFCIGVLWWNISYPPELAGVIFYIQIVALVYNANTNGWVIFQFFWLPLKYYTHSDFLKTVLDPCSVFPDFKVIYSIVYQLNDFIVMLLILTIFYLLTRYMKAFYNHHFLNGFVFLLIFIYVTFGQVSFYFFNLEYSPDGAPVFGLQTDISYYYVAPFGAIFGLLVLFVPILFVISAYGYFARLQLLADVLRAPYKSHLWYWTGVDLLRRLLIVVVIIATTAQRPYRKIAVCIAVLAILLSHVIAQPYKKKWVNFVEALVLYDLFILSALNLDINLATERIFYLDLILLFLPYVYAISYIGYRIYVKIAPKLHTKCLKFSKRKVRKATLGQPLLPNEEFENTLELKTHEESLSKDTIN</sequence>
<gene>
    <name evidence="2" type="ORF">LOD99_14959</name>
</gene>
<feature type="transmembrane region" description="Helical" evidence="1">
    <location>
        <begin position="264"/>
        <end position="287"/>
    </location>
</feature>
<keyword evidence="1" id="KW-0812">Transmembrane</keyword>
<organism evidence="2 3">
    <name type="scientific">Oopsacas minuta</name>
    <dbReference type="NCBI Taxonomy" id="111878"/>
    <lineage>
        <taxon>Eukaryota</taxon>
        <taxon>Metazoa</taxon>
        <taxon>Porifera</taxon>
        <taxon>Hexactinellida</taxon>
        <taxon>Hexasterophora</taxon>
        <taxon>Lyssacinosida</taxon>
        <taxon>Leucopsacidae</taxon>
        <taxon>Oopsacas</taxon>
    </lineage>
</organism>
<comment type="caution">
    <text evidence="2">The sequence shown here is derived from an EMBL/GenBank/DDBJ whole genome shotgun (WGS) entry which is preliminary data.</text>
</comment>
<evidence type="ECO:0000313" key="2">
    <source>
        <dbReference type="EMBL" id="KAI6659288.1"/>
    </source>
</evidence>
<evidence type="ECO:0000256" key="1">
    <source>
        <dbReference type="SAM" id="Phobius"/>
    </source>
</evidence>
<feature type="transmembrane region" description="Helical" evidence="1">
    <location>
        <begin position="142"/>
        <end position="165"/>
    </location>
</feature>